<dbReference type="FunFam" id="3.30.160.60:FF:000075">
    <property type="entry name" value="Putative zinc finger protein 536"/>
    <property type="match status" value="1"/>
</dbReference>
<keyword evidence="4" id="KW-0677">Repeat</keyword>
<evidence type="ECO:0000256" key="6">
    <source>
        <dbReference type="ARBA" id="ARBA00022833"/>
    </source>
</evidence>
<dbReference type="PROSITE" id="PS50157">
    <property type="entry name" value="ZINC_FINGER_C2H2_2"/>
    <property type="match status" value="4"/>
</dbReference>
<evidence type="ECO:0000256" key="11">
    <source>
        <dbReference type="PROSITE-ProRule" id="PRU00042"/>
    </source>
</evidence>
<protein>
    <submittedName>
        <fullName evidence="14">RE1-silencing transcription factor</fullName>
    </submittedName>
</protein>
<dbReference type="InterPro" id="IPR050888">
    <property type="entry name" value="ZnF_C2H2-type_TF"/>
</dbReference>
<evidence type="ECO:0000256" key="1">
    <source>
        <dbReference type="ARBA" id="ARBA00004123"/>
    </source>
</evidence>
<organism evidence="14">
    <name type="scientific">Schistosoma haematobium</name>
    <name type="common">Blood fluke</name>
    <dbReference type="NCBI Taxonomy" id="6185"/>
    <lineage>
        <taxon>Eukaryota</taxon>
        <taxon>Metazoa</taxon>
        <taxon>Spiralia</taxon>
        <taxon>Lophotrochozoa</taxon>
        <taxon>Platyhelminthes</taxon>
        <taxon>Trematoda</taxon>
        <taxon>Digenea</taxon>
        <taxon>Strigeidida</taxon>
        <taxon>Schistosomatoidea</taxon>
        <taxon>Schistosomatidae</taxon>
        <taxon>Schistosoma</taxon>
    </lineage>
</organism>
<keyword evidence="8" id="KW-0238">DNA-binding</keyword>
<feature type="region of interest" description="Disordered" evidence="12">
    <location>
        <begin position="1836"/>
        <end position="1856"/>
    </location>
</feature>
<feature type="compositionally biased region" description="Polar residues" evidence="12">
    <location>
        <begin position="109"/>
        <end position="119"/>
    </location>
</feature>
<evidence type="ECO:0000256" key="3">
    <source>
        <dbReference type="ARBA" id="ARBA00022723"/>
    </source>
</evidence>
<feature type="region of interest" description="Disordered" evidence="12">
    <location>
        <begin position="1376"/>
        <end position="1395"/>
    </location>
</feature>
<gene>
    <name evidence="14" type="ORF">MS3_06484</name>
</gene>
<dbReference type="GO" id="GO:0008270">
    <property type="term" value="F:zinc ion binding"/>
    <property type="evidence" value="ECO:0007669"/>
    <property type="project" value="UniProtKB-KW"/>
</dbReference>
<evidence type="ECO:0000256" key="4">
    <source>
        <dbReference type="ARBA" id="ARBA00022737"/>
    </source>
</evidence>
<evidence type="ECO:0000259" key="13">
    <source>
        <dbReference type="PROSITE" id="PS50157"/>
    </source>
</evidence>
<keyword evidence="7" id="KW-0805">Transcription regulation</keyword>
<dbReference type="STRING" id="6185.A0A094ZTJ0"/>
<dbReference type="GO" id="GO:0003677">
    <property type="term" value="F:DNA binding"/>
    <property type="evidence" value="ECO:0007669"/>
    <property type="project" value="UniProtKB-KW"/>
</dbReference>
<evidence type="ECO:0000313" key="14">
    <source>
        <dbReference type="EMBL" id="KGB38115.1"/>
    </source>
</evidence>
<feature type="compositionally biased region" description="Low complexity" evidence="12">
    <location>
        <begin position="260"/>
        <end position="273"/>
    </location>
</feature>
<feature type="compositionally biased region" description="Low complexity" evidence="12">
    <location>
        <begin position="1836"/>
        <end position="1854"/>
    </location>
</feature>
<evidence type="ECO:0000256" key="8">
    <source>
        <dbReference type="ARBA" id="ARBA00023125"/>
    </source>
</evidence>
<feature type="region of interest" description="Disordered" evidence="12">
    <location>
        <begin position="1668"/>
        <end position="1690"/>
    </location>
</feature>
<dbReference type="InterPro" id="IPR036236">
    <property type="entry name" value="Znf_C2H2_sf"/>
</dbReference>
<proteinExistence type="inferred from homology"/>
<evidence type="ECO:0000256" key="5">
    <source>
        <dbReference type="ARBA" id="ARBA00022771"/>
    </source>
</evidence>
<feature type="compositionally biased region" description="Low complexity" evidence="12">
    <location>
        <begin position="1143"/>
        <end position="1161"/>
    </location>
</feature>
<dbReference type="Gene3D" id="3.30.160.60">
    <property type="entry name" value="Classic Zinc Finger"/>
    <property type="match status" value="5"/>
</dbReference>
<keyword evidence="5 11" id="KW-0863">Zinc-finger</keyword>
<dbReference type="InterPro" id="IPR013087">
    <property type="entry name" value="Znf_C2H2_type"/>
</dbReference>
<feature type="region of interest" description="Disordered" evidence="12">
    <location>
        <begin position="100"/>
        <end position="119"/>
    </location>
</feature>
<evidence type="ECO:0000256" key="9">
    <source>
        <dbReference type="ARBA" id="ARBA00023163"/>
    </source>
</evidence>
<feature type="region of interest" description="Disordered" evidence="12">
    <location>
        <begin position="1143"/>
        <end position="1162"/>
    </location>
</feature>
<reference evidence="14" key="1">
    <citation type="journal article" date="2012" name="Nat. Genet.">
        <title>Whole-genome sequence of Schistosoma haematobium.</title>
        <authorList>
            <person name="Young N.D."/>
            <person name="Jex A.R."/>
            <person name="Li B."/>
            <person name="Liu S."/>
            <person name="Yang L."/>
            <person name="Xiong Z."/>
            <person name="Li Y."/>
            <person name="Cantacessi C."/>
            <person name="Hall R.S."/>
            <person name="Xu X."/>
            <person name="Chen F."/>
            <person name="Wu X."/>
            <person name="Zerlotini A."/>
            <person name="Oliveira G."/>
            <person name="Hofmann A."/>
            <person name="Zhang G."/>
            <person name="Fang X."/>
            <person name="Kang Y."/>
            <person name="Campbell B.E."/>
            <person name="Loukas A."/>
            <person name="Ranganathan S."/>
            <person name="Rollinson D."/>
            <person name="Rinaldi G."/>
            <person name="Brindley P.J."/>
            <person name="Yang H."/>
            <person name="Wang J."/>
            <person name="Wang J."/>
            <person name="Gasser R.B."/>
        </authorList>
    </citation>
    <scope>NUCLEOTIDE SEQUENCE [LARGE SCALE GENOMIC DNA]</scope>
</reference>
<name>A0A094ZTJ0_SCHHA</name>
<comment type="subcellular location">
    <subcellularLocation>
        <location evidence="1">Nucleus</location>
    </subcellularLocation>
</comment>
<dbReference type="GO" id="GO:0005634">
    <property type="term" value="C:nucleus"/>
    <property type="evidence" value="ECO:0007669"/>
    <property type="project" value="UniProtKB-SubCell"/>
</dbReference>
<keyword evidence="9" id="KW-0804">Transcription</keyword>
<accession>A0A094ZTJ0</accession>
<evidence type="ECO:0000256" key="7">
    <source>
        <dbReference type="ARBA" id="ARBA00023015"/>
    </source>
</evidence>
<keyword evidence="6" id="KW-0862">Zinc</keyword>
<dbReference type="PANTHER" id="PTHR24406">
    <property type="entry name" value="TRANSCRIPTIONAL REPRESSOR CTCFL-RELATED"/>
    <property type="match status" value="1"/>
</dbReference>
<keyword evidence="10" id="KW-0539">Nucleus</keyword>
<dbReference type="EMBL" id="KL250971">
    <property type="protein sequence ID" value="KGB38115.1"/>
    <property type="molecule type" value="Genomic_DNA"/>
</dbReference>
<feature type="domain" description="C2H2-type" evidence="13">
    <location>
        <begin position="1275"/>
        <end position="1303"/>
    </location>
</feature>
<sequence>MDYDLIPDTSGVLMNVENSQHTDSAIHTLVSNSNNTTIAITGVNTTNAGNDDADVTMCICPVCGFSASSPRRQDEHMELVHGDVTVSNILTTSNLTSITPPTSTMITMNQENSDSPKSSIKSMKLDWPLEMNNSTSFDFFQSHQPTMNLQQQNYHSYNSFALQASSTPQRVKFWSAEPEQINSSLTTTSEQMLKNQKLDTVYSKNHSNCCLTTTTTTTTNTNTNSVGGTIDKFKIISTNTGINPGTTSTTYTIATITTTCSNNSSSSTSPSTTEFHSKFKSSKMTNNNNNEIKKSEKSRSYSSSLKNGTGTATKVITVGDDDDDRHHPVVKKVDSRRRYRCNICPTTFPWHGDLTEHLRSVHGMQKSRENARNGKAGSFCCSHCKYVAKYQSELNRHMRLHWGVKPFICVFCPYRSAWKGDLKRHMESHHRERFTCETELIKIMSQFKNNAGTRTSAAAASSSMTSGYGHTSTLPISQFDITTESSEGDNTTENSLICHICSYHAQNQSKFKNHMASHINLKQFKCPICGQRSNYKWDITKHLKKQHPNSNQLPITIINNNIETIDEQYMNTSIGSIPISLTMYSTTTTSSSSSLPMTSLINSQSCTSQIQSCILPSQSSIVSLIPITQPLTVFSRPQITSTTQSSLTSSTTSHLSCLSGISPKSNEMISLDIECKNYSKISDHQMTSNDPLNLIAYSSIKQLSLTTSSSSSIAASPSKNSSLIQNDEDDDILSVNDSLPIDLSIGYPHKHDDIKNPILLTNTRPSSSELMSKISFGNNHHYAYPNFSAESNNSIYSGTKCFTTTTTTTIASPSIITSNSTITSDNTLSDTRFHYPILSNSQQNITYNITNTTTSNTNNTSVSPYIIGSLISDPLKNNASSNPTINLLFNIQQQVLMTGLLQTWQQQQHSQRYHELKQQQQSEQYKNLTMHYDTHGGVTTYSDNIISMTSPTTSTIPTNLSPSSSNNNNNVTQITRTVTASNTTFSGTATTNTVTSTTMATSNIPYHTIFRSIANHQLSGLLPSSITTTIQSQMNENLNIDFTKHNKLKNNQLSMNWENIKSTSDWSIPSNIDSLELSNNLQNQNQSKNQLHVNRFFTPGRRKESHRLLTRNNTGRKSAPVTSLFNCHLDENNPICTVTNISNNNNNNNNNSTTTNNSNNNNKEEQWKRFQCSGCGHRSNWKWDINKHIKVAHPERTNIITITLDLEDAKSTYNEYMNRMKLSRNRYLTETHSDISTNSNPWITCVGLTGTTSISTTTATTTITTTTGEGYYRPFKCSVCGHRSNWKWDVGKHIKQIHNGNGEVQTLSLEEARRTIHQYKNRRRQHHHHHHQNRLSDLTIKCEPSFCSSSESNINLSPISLSVGEGIVDLPVSSTSSSSSSFSSSSSSSSTSKQILHKNDEEVKIDYTINNNNHHHQDNKFPLSFECSPLNLTTNNSNPIKMTKSLKCHRNKSKSSILHRNNRLFIKFGCKFCSIKLNSWKSIIFHVYMKHCQQLTVPLTTCINNNNNNSNEYPLKYFPVRLRFINESTNHNQIDLKPLKILKHHFNNLNQQMNFINKNKLKYSNETISCVELDQYNNQYSTETNNQYINHIKINSSFPINKSIKSKSIPNFIDYNSLKYKKILRKYQYFIERQYKYQINNNSDPLSNITQLKSNSSDLLSIIKNTNHPQQHQQQHHHQEHQQQHQHHHRPFRNLISSNQQINNTNKIIIQNNSLINQYITDNYQSINKSNNNGTILQLAHLLDEVLNLFKTQLNIETTKHDVAEKEEKEKEKEEEVSDRGINKNNIGKMLINQENEKNKHNWNNHNVINHLTDMIHETVEKNENFTYTNELINSSTSSNEENHELINNNNNNNDKSTYYNSINKILKHPEIEKRFLHLANLLHQVSHGTQ</sequence>
<feature type="compositionally biased region" description="Basic residues" evidence="12">
    <location>
        <begin position="1674"/>
        <end position="1690"/>
    </location>
</feature>
<evidence type="ECO:0000256" key="10">
    <source>
        <dbReference type="ARBA" id="ARBA00023242"/>
    </source>
</evidence>
<feature type="region of interest" description="Disordered" evidence="12">
    <location>
        <begin position="260"/>
        <end position="308"/>
    </location>
</feature>
<evidence type="ECO:0000256" key="2">
    <source>
        <dbReference type="ARBA" id="ARBA00006991"/>
    </source>
</evidence>
<evidence type="ECO:0000256" key="12">
    <source>
        <dbReference type="SAM" id="MobiDB-lite"/>
    </source>
</evidence>
<feature type="region of interest" description="Disordered" evidence="12">
    <location>
        <begin position="1763"/>
        <end position="1782"/>
    </location>
</feature>
<feature type="domain" description="C2H2-type" evidence="13">
    <location>
        <begin position="524"/>
        <end position="552"/>
    </location>
</feature>
<dbReference type="SUPFAM" id="SSF57667">
    <property type="entry name" value="beta-beta-alpha zinc fingers"/>
    <property type="match status" value="2"/>
</dbReference>
<feature type="domain" description="C2H2-type" evidence="13">
    <location>
        <begin position="339"/>
        <end position="367"/>
    </location>
</feature>
<dbReference type="SMART" id="SM00355">
    <property type="entry name" value="ZnF_C2H2"/>
    <property type="match status" value="9"/>
</dbReference>
<comment type="similarity">
    <text evidence="2">Belongs to the krueppel C2H2-type zinc-finger protein family.</text>
</comment>
<feature type="domain" description="C2H2-type" evidence="13">
    <location>
        <begin position="379"/>
        <end position="406"/>
    </location>
</feature>
<feature type="compositionally biased region" description="Low complexity" evidence="12">
    <location>
        <begin position="1376"/>
        <end position="1392"/>
    </location>
</feature>
<dbReference type="PROSITE" id="PS00028">
    <property type="entry name" value="ZINC_FINGER_C2H2_1"/>
    <property type="match status" value="1"/>
</dbReference>
<keyword evidence="3" id="KW-0479">Metal-binding</keyword>